<comment type="similarity">
    <text evidence="1">Belongs to the peroxiredoxin family. Prx5 subfamily.</text>
</comment>
<keyword evidence="4" id="KW-0560">Oxidoreductase</keyword>
<dbReference type="InterPro" id="IPR036249">
    <property type="entry name" value="Thioredoxin-like_sf"/>
</dbReference>
<evidence type="ECO:0000256" key="2">
    <source>
        <dbReference type="ARBA" id="ARBA00022559"/>
    </source>
</evidence>
<dbReference type="PANTHER" id="PTHR10430">
    <property type="entry name" value="PEROXIREDOXIN"/>
    <property type="match status" value="1"/>
</dbReference>
<dbReference type="GO" id="GO:0034599">
    <property type="term" value="P:cellular response to oxidative stress"/>
    <property type="evidence" value="ECO:0007669"/>
    <property type="project" value="InterPro"/>
</dbReference>
<sequence length="178" mass="19490">MTQKPQIKVGQKISAKRLTENDVQTYLGLDDQPSRNIIVGVPAAFAPNCDAHPPGYIDNYEEFQARGISDIFIVAVNDAFVMSAWKKYLAPRGTDIHFIADADGSFVSDLGLMYDDIPLRSMRAKRFVILMDDAEVQYIAVEDDPCDISCTGADALLAYLDGQGEAYARSAGVACAMR</sequence>
<dbReference type="STRING" id="436010.A0A166ILT3"/>
<dbReference type="AlphaFoldDB" id="A0A166ILT3"/>
<evidence type="ECO:0000313" key="8">
    <source>
        <dbReference type="EMBL" id="KZP07178.1"/>
    </source>
</evidence>
<evidence type="ECO:0000259" key="7">
    <source>
        <dbReference type="Pfam" id="PF08534"/>
    </source>
</evidence>
<dbReference type="GO" id="GO:0045454">
    <property type="term" value="P:cell redox homeostasis"/>
    <property type="evidence" value="ECO:0007669"/>
    <property type="project" value="TreeGrafter"/>
</dbReference>
<reference evidence="9 10" key="1">
    <citation type="journal article" date="2016" name="Mol. Biol. Evol.">
        <title>Comparative Genomics of Early-Diverging Mushroom-Forming Fungi Provides Insights into the Origins of Lignocellulose Decay Capabilities.</title>
        <authorList>
            <person name="Nagy L.G."/>
            <person name="Riley R."/>
            <person name="Tritt A."/>
            <person name="Adam C."/>
            <person name="Daum C."/>
            <person name="Floudas D."/>
            <person name="Sun H."/>
            <person name="Yadav J.S."/>
            <person name="Pangilinan J."/>
            <person name="Larsson K.H."/>
            <person name="Matsuura K."/>
            <person name="Barry K."/>
            <person name="Labutti K."/>
            <person name="Kuo R."/>
            <person name="Ohm R.A."/>
            <person name="Bhattacharya S.S."/>
            <person name="Shirouzu T."/>
            <person name="Yoshinaga Y."/>
            <person name="Martin F.M."/>
            <person name="Grigoriev I.V."/>
            <person name="Hibbett D.S."/>
        </authorList>
    </citation>
    <scope>NUCLEOTIDE SEQUENCE [LARGE SCALE GENOMIC DNA]</scope>
    <source>
        <strain evidence="9 10">CBS 109695</strain>
    </source>
</reference>
<dbReference type="GO" id="GO:0005739">
    <property type="term" value="C:mitochondrion"/>
    <property type="evidence" value="ECO:0007669"/>
    <property type="project" value="TreeGrafter"/>
</dbReference>
<evidence type="ECO:0000313" key="9">
    <source>
        <dbReference type="EMBL" id="KZP19963.1"/>
    </source>
</evidence>
<dbReference type="InterPro" id="IPR013740">
    <property type="entry name" value="Redoxin"/>
</dbReference>
<keyword evidence="10" id="KW-1185">Reference proteome</keyword>
<evidence type="ECO:0000256" key="6">
    <source>
        <dbReference type="PIRSR" id="PIRSR637944-1"/>
    </source>
</evidence>
<accession>A0A166ILT3</accession>
<evidence type="ECO:0000313" key="10">
    <source>
        <dbReference type="Proteomes" id="UP000076532"/>
    </source>
</evidence>
<dbReference type="InterPro" id="IPR037944">
    <property type="entry name" value="PRX5-like"/>
</dbReference>
<dbReference type="GO" id="GO:0042744">
    <property type="term" value="P:hydrogen peroxide catabolic process"/>
    <property type="evidence" value="ECO:0007669"/>
    <property type="project" value="TreeGrafter"/>
</dbReference>
<dbReference type="EMBL" id="KV417759">
    <property type="protein sequence ID" value="KZP07178.1"/>
    <property type="molecule type" value="Genomic_DNA"/>
</dbReference>
<dbReference type="GO" id="GO:0008379">
    <property type="term" value="F:thioredoxin peroxidase activity"/>
    <property type="evidence" value="ECO:0007669"/>
    <property type="project" value="InterPro"/>
</dbReference>
<dbReference type="Proteomes" id="UP000076532">
    <property type="component" value="Unassembled WGS sequence"/>
</dbReference>
<dbReference type="Gene3D" id="3.40.30.10">
    <property type="entry name" value="Glutaredoxin"/>
    <property type="match status" value="1"/>
</dbReference>
<evidence type="ECO:0000256" key="5">
    <source>
        <dbReference type="ARBA" id="ARBA00023284"/>
    </source>
</evidence>
<evidence type="ECO:0000256" key="3">
    <source>
        <dbReference type="ARBA" id="ARBA00022862"/>
    </source>
</evidence>
<keyword evidence="3" id="KW-0049">Antioxidant</keyword>
<keyword evidence="2" id="KW-0575">Peroxidase</keyword>
<evidence type="ECO:0000256" key="1">
    <source>
        <dbReference type="ARBA" id="ARBA00010505"/>
    </source>
</evidence>
<dbReference type="PANTHER" id="PTHR10430:SF39">
    <property type="entry name" value="PEROXISOMAL MEMBRANE ASSOCIATED PROTEIN 20"/>
    <property type="match status" value="1"/>
</dbReference>
<keyword evidence="5" id="KW-0676">Redox-active center</keyword>
<dbReference type="OrthoDB" id="1882547at2759"/>
<dbReference type="Pfam" id="PF08534">
    <property type="entry name" value="Redoxin"/>
    <property type="match status" value="1"/>
</dbReference>
<protein>
    <submittedName>
        <fullName evidence="9">Thioredoxin-like protein</fullName>
    </submittedName>
</protein>
<proteinExistence type="inferred from homology"/>
<evidence type="ECO:0000256" key="4">
    <source>
        <dbReference type="ARBA" id="ARBA00023002"/>
    </source>
</evidence>
<feature type="domain" description="Redoxin" evidence="7">
    <location>
        <begin position="8"/>
        <end position="147"/>
    </location>
</feature>
<dbReference type="GO" id="GO:0005829">
    <property type="term" value="C:cytosol"/>
    <property type="evidence" value="ECO:0007669"/>
    <property type="project" value="TreeGrafter"/>
</dbReference>
<gene>
    <name evidence="9" type="ORF">FIBSPDRAFT_862197</name>
    <name evidence="8" type="ORF">FIBSPDRAFT_875843</name>
</gene>
<dbReference type="EMBL" id="KV417559">
    <property type="protein sequence ID" value="KZP19963.1"/>
    <property type="molecule type" value="Genomic_DNA"/>
</dbReference>
<organism evidence="9 10">
    <name type="scientific">Athelia psychrophila</name>
    <dbReference type="NCBI Taxonomy" id="1759441"/>
    <lineage>
        <taxon>Eukaryota</taxon>
        <taxon>Fungi</taxon>
        <taxon>Dikarya</taxon>
        <taxon>Basidiomycota</taxon>
        <taxon>Agaricomycotina</taxon>
        <taxon>Agaricomycetes</taxon>
        <taxon>Agaricomycetidae</taxon>
        <taxon>Atheliales</taxon>
        <taxon>Atheliaceae</taxon>
        <taxon>Athelia</taxon>
    </lineage>
</organism>
<name>A0A166ILT3_9AGAM</name>
<dbReference type="GO" id="GO:0005777">
    <property type="term" value="C:peroxisome"/>
    <property type="evidence" value="ECO:0007669"/>
    <property type="project" value="TreeGrafter"/>
</dbReference>
<dbReference type="SUPFAM" id="SSF52833">
    <property type="entry name" value="Thioredoxin-like"/>
    <property type="match status" value="1"/>
</dbReference>
<feature type="active site" description="Cysteine sulfenic acid (-SOH) intermediate" evidence="6">
    <location>
        <position position="49"/>
    </location>
</feature>